<dbReference type="InterPro" id="IPR043325">
    <property type="entry name" value="LTSS"/>
</dbReference>
<feature type="domain" description="Bifunctional inhibitor/plant lipid transfer protein/seed storage helical" evidence="6">
    <location>
        <begin position="159"/>
        <end position="243"/>
    </location>
</feature>
<organism evidence="7 8">
    <name type="scientific">Panicum virgatum</name>
    <name type="common">Blackwell switchgrass</name>
    <dbReference type="NCBI Taxonomy" id="38727"/>
    <lineage>
        <taxon>Eukaryota</taxon>
        <taxon>Viridiplantae</taxon>
        <taxon>Streptophyta</taxon>
        <taxon>Embryophyta</taxon>
        <taxon>Tracheophyta</taxon>
        <taxon>Spermatophyta</taxon>
        <taxon>Magnoliopsida</taxon>
        <taxon>Liliopsida</taxon>
        <taxon>Poales</taxon>
        <taxon>Poaceae</taxon>
        <taxon>PACMAD clade</taxon>
        <taxon>Panicoideae</taxon>
        <taxon>Panicodae</taxon>
        <taxon>Paniceae</taxon>
        <taxon>Panicinae</taxon>
        <taxon>Panicum</taxon>
        <taxon>Panicum sect. Hiantes</taxon>
    </lineage>
</organism>
<dbReference type="Gene3D" id="1.10.110.10">
    <property type="entry name" value="Plant lipid-transfer and hydrophobic proteins"/>
    <property type="match status" value="1"/>
</dbReference>
<sequence>MAPSKCTIAAILLVFAAVAASLGPSSAARVQLQAEEAAPQPPSFWRPRIPLPQIPCIPGLPRPRFLPPCDGSAGAPLPPLPPARRVPLPPIPCIPGLPRPRFLPPCNDSGAPAVPLPPARRLPLPPIPCIPGLPRPSFLPPCGGSAAAPAPPSPQPAECSTSLSGLTACADFLSANATSFLAAPAAACCDGVRSLVKDAPVCLCHVMSGDLGELLPAPGLRLRAVALPRACGVAVPFGTLRQCIRGPVPPMDAPAPPS</sequence>
<dbReference type="Pfam" id="PF14368">
    <property type="entry name" value="LTP_2"/>
    <property type="match status" value="1"/>
</dbReference>
<protein>
    <recommendedName>
        <fullName evidence="6">Bifunctional inhibitor/plant lipid transfer protein/seed storage helical domain-containing protein</fullName>
    </recommendedName>
</protein>
<comment type="similarity">
    <text evidence="1">Belongs to the plant LTP family.</text>
</comment>
<evidence type="ECO:0000256" key="1">
    <source>
        <dbReference type="ARBA" id="ARBA00009748"/>
    </source>
</evidence>
<dbReference type="Proteomes" id="UP000823388">
    <property type="component" value="Chromosome 2K"/>
</dbReference>
<evidence type="ECO:0000256" key="5">
    <source>
        <dbReference type="SAM" id="SignalP"/>
    </source>
</evidence>
<comment type="caution">
    <text evidence="7">The sequence shown here is derived from an EMBL/GenBank/DDBJ whole genome shotgun (WGS) entry which is preliminary data.</text>
</comment>
<keyword evidence="3" id="KW-1015">Disulfide bond</keyword>
<gene>
    <name evidence="7" type="ORF">PVAP13_2KG423500</name>
</gene>
<keyword evidence="8" id="KW-1185">Reference proteome</keyword>
<dbReference type="AlphaFoldDB" id="A0A8T0WHE3"/>
<dbReference type="EMBL" id="CM029039">
    <property type="protein sequence ID" value="KAG2645246.1"/>
    <property type="molecule type" value="Genomic_DNA"/>
</dbReference>
<evidence type="ECO:0000313" key="7">
    <source>
        <dbReference type="EMBL" id="KAG2645246.1"/>
    </source>
</evidence>
<dbReference type="InterPro" id="IPR036312">
    <property type="entry name" value="Bifun_inhib/LTP/seed_sf"/>
</dbReference>
<feature type="signal peptide" evidence="5">
    <location>
        <begin position="1"/>
        <end position="27"/>
    </location>
</feature>
<dbReference type="SMART" id="SM00499">
    <property type="entry name" value="AAI"/>
    <property type="match status" value="1"/>
</dbReference>
<dbReference type="OrthoDB" id="692299at2759"/>
<evidence type="ECO:0000313" key="8">
    <source>
        <dbReference type="Proteomes" id="UP000823388"/>
    </source>
</evidence>
<keyword evidence="4" id="KW-0325">Glycoprotein</keyword>
<dbReference type="CDD" id="cd00010">
    <property type="entry name" value="AAI_LTSS"/>
    <property type="match status" value="1"/>
</dbReference>
<keyword evidence="2 5" id="KW-0732">Signal</keyword>
<name>A0A8T0WHE3_PANVG</name>
<dbReference type="SUPFAM" id="SSF47699">
    <property type="entry name" value="Bifunctional inhibitor/lipid-transfer protein/seed storage 2S albumin"/>
    <property type="match status" value="1"/>
</dbReference>
<evidence type="ECO:0000259" key="6">
    <source>
        <dbReference type="SMART" id="SM00499"/>
    </source>
</evidence>
<feature type="chain" id="PRO_5035860375" description="Bifunctional inhibitor/plant lipid transfer protein/seed storage helical domain-containing protein" evidence="5">
    <location>
        <begin position="28"/>
        <end position="258"/>
    </location>
</feature>
<accession>A0A8T0WHE3</accession>
<evidence type="ECO:0000256" key="2">
    <source>
        <dbReference type="ARBA" id="ARBA00022729"/>
    </source>
</evidence>
<dbReference type="InterPro" id="IPR016140">
    <property type="entry name" value="Bifunc_inhib/LTP/seed_store"/>
</dbReference>
<reference evidence="7" key="1">
    <citation type="submission" date="2020-05" db="EMBL/GenBank/DDBJ databases">
        <title>WGS assembly of Panicum virgatum.</title>
        <authorList>
            <person name="Lovell J.T."/>
            <person name="Jenkins J."/>
            <person name="Shu S."/>
            <person name="Juenger T.E."/>
            <person name="Schmutz J."/>
        </authorList>
    </citation>
    <scope>NUCLEOTIDE SEQUENCE</scope>
    <source>
        <strain evidence="7">AP13</strain>
    </source>
</reference>
<evidence type="ECO:0000256" key="4">
    <source>
        <dbReference type="ARBA" id="ARBA00023180"/>
    </source>
</evidence>
<evidence type="ECO:0000256" key="3">
    <source>
        <dbReference type="ARBA" id="ARBA00023157"/>
    </source>
</evidence>
<proteinExistence type="inferred from homology"/>
<dbReference type="PANTHER" id="PTHR33044">
    <property type="entry name" value="BIFUNCTIONAL INHIBITOR/LIPID-TRANSFER PROTEIN/SEED STORAGE 2S ALBUMIN SUPERFAMILY PROTEIN-RELATED"/>
    <property type="match status" value="1"/>
</dbReference>